<dbReference type="GO" id="GO:0003723">
    <property type="term" value="F:RNA binding"/>
    <property type="evidence" value="ECO:0007669"/>
    <property type="project" value="UniProtKB-UniRule"/>
</dbReference>
<dbReference type="PROSITE" id="PS50102">
    <property type="entry name" value="RRM"/>
    <property type="match status" value="1"/>
</dbReference>
<dbReference type="AlphaFoldDB" id="A0A7R8ZWV5"/>
<dbReference type="Pfam" id="PF00076">
    <property type="entry name" value="RRM_1"/>
    <property type="match status" value="1"/>
</dbReference>
<organism evidence="1">
    <name type="scientific">Cyprideis torosa</name>
    <dbReference type="NCBI Taxonomy" id="163714"/>
    <lineage>
        <taxon>Eukaryota</taxon>
        <taxon>Metazoa</taxon>
        <taxon>Ecdysozoa</taxon>
        <taxon>Arthropoda</taxon>
        <taxon>Crustacea</taxon>
        <taxon>Oligostraca</taxon>
        <taxon>Ostracoda</taxon>
        <taxon>Podocopa</taxon>
        <taxon>Podocopida</taxon>
        <taxon>Cytherocopina</taxon>
        <taxon>Cytheroidea</taxon>
        <taxon>Cytherideidae</taxon>
        <taxon>Cyprideis</taxon>
    </lineage>
</organism>
<accession>A0A7R8ZWV5</accession>
<dbReference type="InterPro" id="IPR000504">
    <property type="entry name" value="RRM_dom"/>
</dbReference>
<protein>
    <submittedName>
        <fullName evidence="1">Uncharacterized protein</fullName>
    </submittedName>
</protein>
<dbReference type="SUPFAM" id="SSF54928">
    <property type="entry name" value="RNA-binding domain, RBD"/>
    <property type="match status" value="1"/>
</dbReference>
<dbReference type="Gene3D" id="3.30.70.330">
    <property type="match status" value="1"/>
</dbReference>
<dbReference type="InterPro" id="IPR035979">
    <property type="entry name" value="RBD_domain_sf"/>
</dbReference>
<feature type="non-terminal residue" evidence="1">
    <location>
        <position position="195"/>
    </location>
</feature>
<dbReference type="OrthoDB" id="272703at2759"/>
<dbReference type="InterPro" id="IPR048289">
    <property type="entry name" value="RRM2_NsCP33-like"/>
</dbReference>
<dbReference type="EMBL" id="OB670488">
    <property type="protein sequence ID" value="CAD7234929.1"/>
    <property type="molecule type" value="Genomic_DNA"/>
</dbReference>
<dbReference type="SMART" id="SM00360">
    <property type="entry name" value="RRM"/>
    <property type="match status" value="1"/>
</dbReference>
<dbReference type="InterPro" id="IPR012677">
    <property type="entry name" value="Nucleotide-bd_a/b_plait_sf"/>
</dbReference>
<dbReference type="PANTHER" id="PTHR48027">
    <property type="entry name" value="HETEROGENEOUS NUCLEAR RIBONUCLEOPROTEIN 87F-RELATED"/>
    <property type="match status" value="1"/>
</dbReference>
<proteinExistence type="predicted"/>
<gene>
    <name evidence="1" type="ORF">CTOB1V02_LOCUS12745</name>
</gene>
<name>A0A7R8ZWV5_9CRUS</name>
<reference evidence="1" key="1">
    <citation type="submission" date="2020-11" db="EMBL/GenBank/DDBJ databases">
        <authorList>
            <person name="Tran Van P."/>
        </authorList>
    </citation>
    <scope>NUCLEOTIDE SEQUENCE</scope>
</reference>
<evidence type="ECO:0000313" key="1">
    <source>
        <dbReference type="EMBL" id="CAD7234929.1"/>
    </source>
</evidence>
<dbReference type="CDD" id="cd21608">
    <property type="entry name" value="RRM2_NsCP33_like"/>
    <property type="match status" value="1"/>
</dbReference>
<sequence>MEFHRFLNYYKDLNDIDESEVAERRGGSRNSNMDLDRLFINLAKLSYSTEESSLLNAFEEFGEVSSAKIIMDRDTGRSKGFGFVEMPNDEEARAAISALNDSQIDDRTIVVKEAHDRNGRAFSAGVDLKSSGSEDFDSESPLMKRGLALCDRIAALEQATIAQFKPWISTKMLADGPDIMNYLKEAAEEYDVFKD</sequence>
<dbReference type="InterPro" id="IPR052462">
    <property type="entry name" value="SLIRP/GR-RBP-like"/>
</dbReference>